<keyword evidence="1" id="KW-0812">Transmembrane</keyword>
<dbReference type="Proteomes" id="UP001492380">
    <property type="component" value="Unassembled WGS sequence"/>
</dbReference>
<dbReference type="EMBL" id="JBBWRZ010000010">
    <property type="protein sequence ID" value="KAK8227541.1"/>
    <property type="molecule type" value="Genomic_DNA"/>
</dbReference>
<evidence type="ECO:0000313" key="3">
    <source>
        <dbReference type="Proteomes" id="UP001492380"/>
    </source>
</evidence>
<evidence type="ECO:0000256" key="1">
    <source>
        <dbReference type="SAM" id="Phobius"/>
    </source>
</evidence>
<keyword evidence="1" id="KW-0472">Membrane</keyword>
<name>A0ABR1YEZ9_9PEZI</name>
<keyword evidence="1" id="KW-1133">Transmembrane helix</keyword>
<evidence type="ECO:0000313" key="2">
    <source>
        <dbReference type="EMBL" id="KAK8227541.1"/>
    </source>
</evidence>
<accession>A0ABR1YEZ9</accession>
<sequence>MTISTNGTCWYPDGVTIATYDSPCNDTAAAAGIATPCCNSQHLCMANGLCLNWAITSRGSCTDSAWGEGCTQYCQDENTSQGARMRVCDLDSDKSTFACGDSLSNCEQGVNTFSVTSYTLSVARETQLASLASAYGAAVVATTAGSSSTLALSSGGATASSSAASSDNAFSRGEMAGVGVGVGVPLALACVALAWLWRREVGRSKGVRQMVEQQQMQQQQQYQQQYQHAHYQQQQVPYHEIGTDGERAELPPK</sequence>
<gene>
    <name evidence="2" type="ORF">HDK90DRAFT_63118</name>
</gene>
<comment type="caution">
    <text evidence="2">The sequence shown here is derived from an EMBL/GenBank/DDBJ whole genome shotgun (WGS) entry which is preliminary data.</text>
</comment>
<keyword evidence="3" id="KW-1185">Reference proteome</keyword>
<reference evidence="2 3" key="1">
    <citation type="submission" date="2024-04" db="EMBL/GenBank/DDBJ databases">
        <title>Phyllosticta paracitricarpa is synonymous to the EU quarantine fungus P. citricarpa based on phylogenomic analyses.</title>
        <authorList>
            <consortium name="Lawrence Berkeley National Laboratory"/>
            <person name="Van Ingen-Buijs V.A."/>
            <person name="Van Westerhoven A.C."/>
            <person name="Haridas S."/>
            <person name="Skiadas P."/>
            <person name="Martin F."/>
            <person name="Groenewald J.Z."/>
            <person name="Crous P.W."/>
            <person name="Seidl M.F."/>
        </authorList>
    </citation>
    <scope>NUCLEOTIDE SEQUENCE [LARGE SCALE GENOMIC DNA]</scope>
    <source>
        <strain evidence="2 3">CBS 123374</strain>
    </source>
</reference>
<proteinExistence type="predicted"/>
<organism evidence="2 3">
    <name type="scientific">Phyllosticta capitalensis</name>
    <dbReference type="NCBI Taxonomy" id="121624"/>
    <lineage>
        <taxon>Eukaryota</taxon>
        <taxon>Fungi</taxon>
        <taxon>Dikarya</taxon>
        <taxon>Ascomycota</taxon>
        <taxon>Pezizomycotina</taxon>
        <taxon>Dothideomycetes</taxon>
        <taxon>Dothideomycetes incertae sedis</taxon>
        <taxon>Botryosphaeriales</taxon>
        <taxon>Phyllostictaceae</taxon>
        <taxon>Phyllosticta</taxon>
    </lineage>
</organism>
<feature type="transmembrane region" description="Helical" evidence="1">
    <location>
        <begin position="175"/>
        <end position="197"/>
    </location>
</feature>
<protein>
    <submittedName>
        <fullName evidence="2">Uncharacterized protein</fullName>
    </submittedName>
</protein>